<feature type="compositionally biased region" description="Low complexity" evidence="1">
    <location>
        <begin position="138"/>
        <end position="157"/>
    </location>
</feature>
<proteinExistence type="predicted"/>
<dbReference type="RefSeq" id="WP_183641398.1">
    <property type="nucleotide sequence ID" value="NZ_JACHBL010000001.1"/>
</dbReference>
<keyword evidence="2" id="KW-0812">Transmembrane</keyword>
<dbReference type="EMBL" id="JACHBL010000001">
    <property type="protein sequence ID" value="MBB5598058.1"/>
    <property type="molecule type" value="Genomic_DNA"/>
</dbReference>
<evidence type="ECO:0000313" key="3">
    <source>
        <dbReference type="EMBL" id="MBB5598058.1"/>
    </source>
</evidence>
<name>A0A7W8YAP1_9MICC</name>
<gene>
    <name evidence="3" type="ORF">BKA12_001138</name>
</gene>
<accession>A0A7W8YAP1</accession>
<keyword evidence="2" id="KW-1133">Transmembrane helix</keyword>
<feature type="transmembrane region" description="Helical" evidence="2">
    <location>
        <begin position="25"/>
        <end position="43"/>
    </location>
</feature>
<reference evidence="3 4" key="1">
    <citation type="submission" date="2020-08" db="EMBL/GenBank/DDBJ databases">
        <title>Sequencing the genomes of 1000 actinobacteria strains.</title>
        <authorList>
            <person name="Klenk H.-P."/>
        </authorList>
    </citation>
    <scope>NUCLEOTIDE SEQUENCE [LARGE SCALE GENOMIC DNA]</scope>
    <source>
        <strain evidence="3 4">DSM 23694</strain>
    </source>
</reference>
<comment type="caution">
    <text evidence="3">The sequence shown here is derived from an EMBL/GenBank/DDBJ whole genome shotgun (WGS) entry which is preliminary data.</text>
</comment>
<feature type="region of interest" description="Disordered" evidence="1">
    <location>
        <begin position="124"/>
        <end position="163"/>
    </location>
</feature>
<evidence type="ECO:0000256" key="1">
    <source>
        <dbReference type="SAM" id="MobiDB-lite"/>
    </source>
</evidence>
<organism evidence="3 4">
    <name type="scientific">Neomicrococcus lactis</name>
    <dbReference type="NCBI Taxonomy" id="732241"/>
    <lineage>
        <taxon>Bacteria</taxon>
        <taxon>Bacillati</taxon>
        <taxon>Actinomycetota</taxon>
        <taxon>Actinomycetes</taxon>
        <taxon>Micrococcales</taxon>
        <taxon>Micrococcaceae</taxon>
        <taxon>Neomicrococcus</taxon>
    </lineage>
</organism>
<keyword evidence="2" id="KW-0472">Membrane</keyword>
<evidence type="ECO:0000256" key="2">
    <source>
        <dbReference type="SAM" id="Phobius"/>
    </source>
</evidence>
<dbReference type="AlphaFoldDB" id="A0A7W8YAP1"/>
<evidence type="ECO:0000313" key="4">
    <source>
        <dbReference type="Proteomes" id="UP000523863"/>
    </source>
</evidence>
<dbReference type="Proteomes" id="UP000523863">
    <property type="component" value="Unassembled WGS sequence"/>
</dbReference>
<protein>
    <submittedName>
        <fullName evidence="3">Uncharacterized protein</fullName>
    </submittedName>
</protein>
<keyword evidence="4" id="KW-1185">Reference proteome</keyword>
<sequence length="384" mass="39666">MTIPPRPDRAPEVARLTRGARLRRTAVVFVAAVAVGVSVPLVYDAAAQQSAAAERSAAAAKETGPAASNPDNYLVHLLSSVDALKASGTVTDSASIAKLDSLRASLRDSAGSLLSDSALRALQNSEQPPASDEGQGQGQNQNAQQSSAAASSSLNNSTPAPTADPLELRVAIAQASQPAYREALTAEPGRALPLARLAENLRFAARDLGKKPSIGGAPAADQSALFKDPLKEFSPQGFTAEKVNAVLASLPQGRLKFPGDANATDPCAATPTADIAYRLEYAYSVAAADARGTTRELYVSRTQPLTLLGHGLEQHNDESCGPVRSGGYVLPKDFTENSGTSIDAGLKELSAALTDLASGQEANSESRKQLLGLALQVQGMAMGA</sequence>